<proteinExistence type="predicted"/>
<feature type="region of interest" description="Disordered" evidence="1">
    <location>
        <begin position="26"/>
        <end position="47"/>
    </location>
</feature>
<protein>
    <submittedName>
        <fullName evidence="2">Uncharacterized protein</fullName>
    </submittedName>
</protein>
<feature type="compositionally biased region" description="Polar residues" evidence="1">
    <location>
        <begin position="152"/>
        <end position="163"/>
    </location>
</feature>
<feature type="compositionally biased region" description="Basic and acidic residues" evidence="1">
    <location>
        <begin position="72"/>
        <end position="84"/>
    </location>
</feature>
<reference evidence="2" key="1">
    <citation type="submission" date="2019-05" db="EMBL/GenBank/DDBJ databases">
        <title>Another draft genome of Portunus trituberculatus and its Hox gene families provides insights of decapod evolution.</title>
        <authorList>
            <person name="Jeong J.-H."/>
            <person name="Song I."/>
            <person name="Kim S."/>
            <person name="Choi T."/>
            <person name="Kim D."/>
            <person name="Ryu S."/>
            <person name="Kim W."/>
        </authorList>
    </citation>
    <scope>NUCLEOTIDE SEQUENCE [LARGE SCALE GENOMIC DNA]</scope>
    <source>
        <tissue evidence="2">Muscle</tissue>
    </source>
</reference>
<evidence type="ECO:0000313" key="2">
    <source>
        <dbReference type="EMBL" id="MPC19589.1"/>
    </source>
</evidence>
<feature type="region of interest" description="Disordered" evidence="1">
    <location>
        <begin position="62"/>
        <end position="84"/>
    </location>
</feature>
<accession>A0A5B7DED3</accession>
<evidence type="ECO:0000313" key="3">
    <source>
        <dbReference type="Proteomes" id="UP000324222"/>
    </source>
</evidence>
<feature type="compositionally biased region" description="Basic and acidic residues" evidence="1">
    <location>
        <begin position="122"/>
        <end position="136"/>
    </location>
</feature>
<organism evidence="2 3">
    <name type="scientific">Portunus trituberculatus</name>
    <name type="common">Swimming crab</name>
    <name type="synonym">Neptunus trituberculatus</name>
    <dbReference type="NCBI Taxonomy" id="210409"/>
    <lineage>
        <taxon>Eukaryota</taxon>
        <taxon>Metazoa</taxon>
        <taxon>Ecdysozoa</taxon>
        <taxon>Arthropoda</taxon>
        <taxon>Crustacea</taxon>
        <taxon>Multicrustacea</taxon>
        <taxon>Malacostraca</taxon>
        <taxon>Eumalacostraca</taxon>
        <taxon>Eucarida</taxon>
        <taxon>Decapoda</taxon>
        <taxon>Pleocyemata</taxon>
        <taxon>Brachyura</taxon>
        <taxon>Eubrachyura</taxon>
        <taxon>Portunoidea</taxon>
        <taxon>Portunidae</taxon>
        <taxon>Portuninae</taxon>
        <taxon>Portunus</taxon>
    </lineage>
</organism>
<gene>
    <name evidence="2" type="ORF">E2C01_012507</name>
</gene>
<sequence>MAHRKIGSIRSKFGISRSMNDLTHLFSDRSKSDSEATDDTILENRSSMRYEKKLSVRMRRMRHSGKFGKHHYKDERSASCKEPNEKGIEHVSILDVPDWTASISSVNDKNRDDCIKKVNVKTREEKRHEKEREKNEGNSTFHTLKLPDEVDTTASRKSSTLSWPSESHLINELIYDSEHDFE</sequence>
<dbReference type="AlphaFoldDB" id="A0A5B7DED3"/>
<name>A0A5B7DED3_PORTR</name>
<dbReference type="EMBL" id="VSRR010000783">
    <property type="protein sequence ID" value="MPC19589.1"/>
    <property type="molecule type" value="Genomic_DNA"/>
</dbReference>
<feature type="region of interest" description="Disordered" evidence="1">
    <location>
        <begin position="122"/>
        <end position="163"/>
    </location>
</feature>
<dbReference type="Proteomes" id="UP000324222">
    <property type="component" value="Unassembled WGS sequence"/>
</dbReference>
<keyword evidence="3" id="KW-1185">Reference proteome</keyword>
<evidence type="ECO:0000256" key="1">
    <source>
        <dbReference type="SAM" id="MobiDB-lite"/>
    </source>
</evidence>
<feature type="compositionally biased region" description="Basic residues" evidence="1">
    <location>
        <begin position="62"/>
        <end position="71"/>
    </location>
</feature>
<comment type="caution">
    <text evidence="2">The sequence shown here is derived from an EMBL/GenBank/DDBJ whole genome shotgun (WGS) entry which is preliminary data.</text>
</comment>